<accession>A0ABY3PLX8</accession>
<proteinExistence type="predicted"/>
<sequence>MKLWGKSEGTRISHFRRLQLENWKRQLDGRIVRAQQSGDKRLLTALQSEQQYLERCW</sequence>
<dbReference type="EMBL" id="CP063845">
    <property type="protein sequence ID" value="UFP94402.1"/>
    <property type="molecule type" value="Genomic_DNA"/>
</dbReference>
<dbReference type="Proteomes" id="UP001054846">
    <property type="component" value="Chromosome"/>
</dbReference>
<protein>
    <submittedName>
        <fullName evidence="1">Uncharacterized protein</fullName>
    </submittedName>
</protein>
<evidence type="ECO:0000313" key="2">
    <source>
        <dbReference type="Proteomes" id="UP001054846"/>
    </source>
</evidence>
<evidence type="ECO:0000313" key="1">
    <source>
        <dbReference type="EMBL" id="UFP94402.1"/>
    </source>
</evidence>
<organism evidence="1 2">
    <name type="scientific">Gloeobacter morelensis MG652769</name>
    <dbReference type="NCBI Taxonomy" id="2781736"/>
    <lineage>
        <taxon>Bacteria</taxon>
        <taxon>Bacillati</taxon>
        <taxon>Cyanobacteriota</taxon>
        <taxon>Cyanophyceae</taxon>
        <taxon>Gloeobacterales</taxon>
        <taxon>Gloeobacteraceae</taxon>
        <taxon>Gloeobacter</taxon>
        <taxon>Gloeobacter morelensis</taxon>
    </lineage>
</organism>
<name>A0ABY3PLX8_9CYAN</name>
<reference evidence="1 2" key="1">
    <citation type="journal article" date="2021" name="Genome Biol. Evol.">
        <title>Complete Genome Sequencing of a Novel Gloeobacter Species from a Waterfall Cave in Mexico.</title>
        <authorList>
            <person name="Saw J.H."/>
            <person name="Cardona T."/>
            <person name="Montejano G."/>
        </authorList>
    </citation>
    <scope>NUCLEOTIDE SEQUENCE [LARGE SCALE GENOMIC DNA]</scope>
    <source>
        <strain evidence="1">MG652769</strain>
    </source>
</reference>
<gene>
    <name evidence="1" type="ORF">ISF26_22110</name>
</gene>
<dbReference type="RefSeq" id="WP_164929458.1">
    <property type="nucleotide sequence ID" value="NZ_CP063845.1"/>
</dbReference>
<keyword evidence="2" id="KW-1185">Reference proteome</keyword>